<reference evidence="2" key="2">
    <citation type="submission" date="2023-05" db="EMBL/GenBank/DDBJ databases">
        <authorList>
            <person name="Fouks B."/>
        </authorList>
    </citation>
    <scope>NUCLEOTIDE SEQUENCE</scope>
    <source>
        <strain evidence="2">Stay&amp;Tobe</strain>
        <tissue evidence="2">Testes</tissue>
    </source>
</reference>
<dbReference type="PANTHER" id="PTHR39387:SF1">
    <property type="entry name" value="SHAVENOID, ISOFORM B"/>
    <property type="match status" value="1"/>
</dbReference>
<dbReference type="InterPro" id="IPR057507">
    <property type="entry name" value="Sha_B-like_N"/>
</dbReference>
<feature type="non-terminal residue" evidence="2">
    <location>
        <position position="91"/>
    </location>
</feature>
<protein>
    <recommendedName>
        <fullName evidence="1">Shavenoid isoform B-like N-terminal domain-containing protein</fullName>
    </recommendedName>
</protein>
<dbReference type="Proteomes" id="UP001233999">
    <property type="component" value="Unassembled WGS sequence"/>
</dbReference>
<evidence type="ECO:0000313" key="3">
    <source>
        <dbReference type="Proteomes" id="UP001233999"/>
    </source>
</evidence>
<feature type="non-terminal residue" evidence="2">
    <location>
        <position position="1"/>
    </location>
</feature>
<comment type="caution">
    <text evidence="2">The sequence shown here is derived from an EMBL/GenBank/DDBJ whole genome shotgun (WGS) entry which is preliminary data.</text>
</comment>
<evidence type="ECO:0000313" key="2">
    <source>
        <dbReference type="EMBL" id="KAJ9586668.1"/>
    </source>
</evidence>
<evidence type="ECO:0000259" key="1">
    <source>
        <dbReference type="Pfam" id="PF23328"/>
    </source>
</evidence>
<dbReference type="GO" id="GO:0005938">
    <property type="term" value="C:cell cortex"/>
    <property type="evidence" value="ECO:0007669"/>
    <property type="project" value="TreeGrafter"/>
</dbReference>
<feature type="domain" description="Shavenoid isoform B-like N-terminal" evidence="1">
    <location>
        <begin position="11"/>
        <end position="73"/>
    </location>
</feature>
<proteinExistence type="predicted"/>
<organism evidence="2 3">
    <name type="scientific">Diploptera punctata</name>
    <name type="common">Pacific beetle cockroach</name>
    <dbReference type="NCBI Taxonomy" id="6984"/>
    <lineage>
        <taxon>Eukaryota</taxon>
        <taxon>Metazoa</taxon>
        <taxon>Ecdysozoa</taxon>
        <taxon>Arthropoda</taxon>
        <taxon>Hexapoda</taxon>
        <taxon>Insecta</taxon>
        <taxon>Pterygota</taxon>
        <taxon>Neoptera</taxon>
        <taxon>Polyneoptera</taxon>
        <taxon>Dictyoptera</taxon>
        <taxon>Blattodea</taxon>
        <taxon>Blaberoidea</taxon>
        <taxon>Blaberidae</taxon>
        <taxon>Diplopterinae</taxon>
        <taxon>Diploptera</taxon>
    </lineage>
</organism>
<dbReference type="Pfam" id="PF23328">
    <property type="entry name" value="Sha_B_N"/>
    <property type="match status" value="1"/>
</dbReference>
<dbReference type="GO" id="GO:0035317">
    <property type="term" value="P:imaginal disc-derived wing hair organization"/>
    <property type="evidence" value="ECO:0007669"/>
    <property type="project" value="TreeGrafter"/>
</dbReference>
<accession>A0AAD7ZU15</accession>
<sequence length="91" mass="9887">NLAAFTLCSEVTISRHHKGDMFTAEGATCSKDVCVGSSSGTAGMAEGTDCTCQCLPHLPVFREDLHICIDDIHGHLGDFRHEYLTRQHPVS</sequence>
<dbReference type="PANTHER" id="PTHR39387">
    <property type="entry name" value="SHAVENOID, ISOFORM B"/>
    <property type="match status" value="1"/>
</dbReference>
<dbReference type="EMBL" id="JASPKZ010006854">
    <property type="protein sequence ID" value="KAJ9586668.1"/>
    <property type="molecule type" value="Genomic_DNA"/>
</dbReference>
<reference evidence="2" key="1">
    <citation type="journal article" date="2023" name="IScience">
        <title>Live-bearing cockroach genome reveals convergent evolutionary mechanisms linked to viviparity in insects and beyond.</title>
        <authorList>
            <person name="Fouks B."/>
            <person name="Harrison M.C."/>
            <person name="Mikhailova A.A."/>
            <person name="Marchal E."/>
            <person name="English S."/>
            <person name="Carruthers M."/>
            <person name="Jennings E.C."/>
            <person name="Chiamaka E.L."/>
            <person name="Frigard R.A."/>
            <person name="Pippel M."/>
            <person name="Attardo G.M."/>
            <person name="Benoit J.B."/>
            <person name="Bornberg-Bauer E."/>
            <person name="Tobe S.S."/>
        </authorList>
    </citation>
    <scope>NUCLEOTIDE SEQUENCE</scope>
    <source>
        <strain evidence="2">Stay&amp;Tobe</strain>
    </source>
</reference>
<dbReference type="AlphaFoldDB" id="A0AAD7ZU15"/>
<gene>
    <name evidence="2" type="ORF">L9F63_019743</name>
</gene>
<name>A0AAD7ZU15_DIPPU</name>
<keyword evidence="3" id="KW-1185">Reference proteome</keyword>